<evidence type="ECO:0000313" key="2">
    <source>
        <dbReference type="EMBL" id="KPI83935.1"/>
    </source>
</evidence>
<reference evidence="2 3" key="1">
    <citation type="journal article" date="2015" name="PLoS Pathog.">
        <title>Leptomonas seymouri: Adaptations to the Dixenous Life Cycle Analyzed by Genome Sequencing, Transcriptome Profiling and Co-infection with Leishmania donovani.</title>
        <authorList>
            <person name="Kraeva N."/>
            <person name="Butenko A."/>
            <person name="Hlavacova J."/>
            <person name="Kostygov A."/>
            <person name="Myskova J."/>
            <person name="Grybchuk D."/>
            <person name="Lestinova T."/>
            <person name="Votypka J."/>
            <person name="Volf P."/>
            <person name="Opperdoes F."/>
            <person name="Flegontov P."/>
            <person name="Lukes J."/>
            <person name="Yurchenko V."/>
        </authorList>
    </citation>
    <scope>NUCLEOTIDE SEQUENCE [LARGE SCALE GENOMIC DNA]</scope>
    <source>
        <strain evidence="2 3">ATCC 30220</strain>
    </source>
</reference>
<sequence length="131" mass="14026">MITREDGPPSSGVIAYSLFAPSKAQSTGTTTRKSTRSTKTTPDAMPSFSKAPWLCMNLDFGVRCDGYEPTSASGAGLLYFSNNGLGQSLISILCCVILASLFGFDDAHCSITSASPTWRFPLRFSLCCSHH</sequence>
<proteinExistence type="predicted"/>
<feature type="compositionally biased region" description="Low complexity" evidence="1">
    <location>
        <begin position="26"/>
        <end position="41"/>
    </location>
</feature>
<organism evidence="2 3">
    <name type="scientific">Leptomonas seymouri</name>
    <dbReference type="NCBI Taxonomy" id="5684"/>
    <lineage>
        <taxon>Eukaryota</taxon>
        <taxon>Discoba</taxon>
        <taxon>Euglenozoa</taxon>
        <taxon>Kinetoplastea</taxon>
        <taxon>Metakinetoplastina</taxon>
        <taxon>Trypanosomatida</taxon>
        <taxon>Trypanosomatidae</taxon>
        <taxon>Leishmaniinae</taxon>
        <taxon>Leptomonas</taxon>
    </lineage>
</organism>
<dbReference type="Proteomes" id="UP000038009">
    <property type="component" value="Unassembled WGS sequence"/>
</dbReference>
<dbReference type="AlphaFoldDB" id="A0A0N1PBP6"/>
<accession>A0A0N1PBP6</accession>
<dbReference type="VEuPathDB" id="TriTrypDB:Lsey_0307_0030"/>
<dbReference type="EMBL" id="LJSK01000307">
    <property type="protein sequence ID" value="KPI83935.1"/>
    <property type="molecule type" value="Genomic_DNA"/>
</dbReference>
<protein>
    <submittedName>
        <fullName evidence="2">None</fullName>
    </submittedName>
</protein>
<evidence type="ECO:0000256" key="1">
    <source>
        <dbReference type="SAM" id="MobiDB-lite"/>
    </source>
</evidence>
<comment type="caution">
    <text evidence="2">The sequence shown here is derived from an EMBL/GenBank/DDBJ whole genome shotgun (WGS) entry which is preliminary data.</text>
</comment>
<evidence type="ECO:0000313" key="3">
    <source>
        <dbReference type="Proteomes" id="UP000038009"/>
    </source>
</evidence>
<feature type="region of interest" description="Disordered" evidence="1">
    <location>
        <begin position="23"/>
        <end position="45"/>
    </location>
</feature>
<name>A0A0N1PBP6_LEPSE</name>
<keyword evidence="3" id="KW-1185">Reference proteome</keyword>
<gene>
    <name evidence="2" type="ORF">ABL78_7015</name>
</gene>